<sequence>MGRLEEYLRWRTHRLRRLSPDDIEDCIVHNTMDDGPTQISIHNVYRALQICTTKREIEEYIVKNIQAISRYPYYVYVGKAFPDAPDEAIAYDIGYDLGPLKIYIYSPNVTGFGQLFWRDYL</sequence>
<evidence type="ECO:0000313" key="1">
    <source>
        <dbReference type="Proteomes" id="UP000887540"/>
    </source>
</evidence>
<dbReference type="Proteomes" id="UP000887540">
    <property type="component" value="Unplaced"/>
</dbReference>
<evidence type="ECO:0000313" key="2">
    <source>
        <dbReference type="WBParaSite" id="ACRNAN_scaffold4097.g28322.t1"/>
    </source>
</evidence>
<organism evidence="1 2">
    <name type="scientific">Acrobeloides nanus</name>
    <dbReference type="NCBI Taxonomy" id="290746"/>
    <lineage>
        <taxon>Eukaryota</taxon>
        <taxon>Metazoa</taxon>
        <taxon>Ecdysozoa</taxon>
        <taxon>Nematoda</taxon>
        <taxon>Chromadorea</taxon>
        <taxon>Rhabditida</taxon>
        <taxon>Tylenchina</taxon>
        <taxon>Cephalobomorpha</taxon>
        <taxon>Cephaloboidea</taxon>
        <taxon>Cephalobidae</taxon>
        <taxon>Acrobeloides</taxon>
    </lineage>
</organism>
<keyword evidence="1" id="KW-1185">Reference proteome</keyword>
<dbReference type="WBParaSite" id="ACRNAN_scaffold4097.g28322.t1">
    <property type="protein sequence ID" value="ACRNAN_scaffold4097.g28322.t1"/>
    <property type="gene ID" value="ACRNAN_scaffold4097.g28322"/>
</dbReference>
<name>A0A914DTX0_9BILA</name>
<protein>
    <submittedName>
        <fullName evidence="2">Uncharacterized protein</fullName>
    </submittedName>
</protein>
<reference evidence="2" key="1">
    <citation type="submission" date="2022-11" db="UniProtKB">
        <authorList>
            <consortium name="WormBaseParasite"/>
        </authorList>
    </citation>
    <scope>IDENTIFICATION</scope>
</reference>
<dbReference type="AlphaFoldDB" id="A0A914DTX0"/>
<accession>A0A914DTX0</accession>
<proteinExistence type="predicted"/>